<protein>
    <submittedName>
        <fullName evidence="1">Uncharacterized protein</fullName>
    </submittedName>
</protein>
<keyword evidence="2" id="KW-1185">Reference proteome</keyword>
<dbReference type="RefSeq" id="WP_129123436.1">
    <property type="nucleotide sequence ID" value="NZ_PEIB01000027.1"/>
</dbReference>
<evidence type="ECO:0000313" key="1">
    <source>
        <dbReference type="EMBL" id="RXJ72031.1"/>
    </source>
</evidence>
<sequence length="374" mass="43356">MKDCIEYFFEWEGSKRIESFASEYLFHTQVRKYYGSHASFDWFMDFPDTKNSPLFIRFTGKEPVRNLNIADRKFTHHLLKLGARVIFARYNPDTDSFEAAPVTEKVNGLTTPPPDDAAFLIMREAGKTQPDTPKVARNKDNARIKIRQVCEALGTNIVKHLHLQRRFINSVLRPALHRHPSDIDTVCLSGQHLHIIEFKRKFPARNYLTPMEGVTNECIRRSVQEYCGKTYKRQTDIYNHLCAKKLVKVTNHSVYGLDAGHVNAARWYSENGLPYSLIHWEKGQKDRSRPVQSIEHIDTGSWNFLQEETLKFNLPYTLRFVGINFTFGKNSGMNGSVRIQKMIDGASFKKRKGVSHSEQFSVTWKKASYQQQIM</sequence>
<evidence type="ECO:0000313" key="2">
    <source>
        <dbReference type="Proteomes" id="UP000290287"/>
    </source>
</evidence>
<dbReference type="AlphaFoldDB" id="A0A4Q0YSU9"/>
<comment type="caution">
    <text evidence="1">The sequence shown here is derived from an EMBL/GenBank/DDBJ whole genome shotgun (WGS) entry which is preliminary data.</text>
</comment>
<proteinExistence type="predicted"/>
<dbReference type="Proteomes" id="UP000290287">
    <property type="component" value="Unassembled WGS sequence"/>
</dbReference>
<organism evidence="1 2">
    <name type="scientific">Veronia nyctiphanis</name>
    <dbReference type="NCBI Taxonomy" id="1278244"/>
    <lineage>
        <taxon>Bacteria</taxon>
        <taxon>Pseudomonadati</taxon>
        <taxon>Pseudomonadota</taxon>
        <taxon>Gammaproteobacteria</taxon>
        <taxon>Vibrionales</taxon>
        <taxon>Vibrionaceae</taxon>
        <taxon>Veronia</taxon>
    </lineage>
</organism>
<gene>
    <name evidence="1" type="ORF">CS022_18025</name>
</gene>
<reference evidence="1 2" key="1">
    <citation type="submission" date="2017-10" db="EMBL/GenBank/DDBJ databases">
        <title>Nyctiphanis sp. nov., isolated from the stomach of the euphausiid Nyctiphanes simplex (Hansen, 1911) in the Gulf of California.</title>
        <authorList>
            <person name="Gomez-Gil B."/>
            <person name="Aguilar-Mendez M."/>
            <person name="Lopez-Cortes A."/>
            <person name="Gomez-Gutierrez J."/>
            <person name="Roque A."/>
            <person name="Lang E."/>
            <person name="Gonzalez-Castillo A."/>
        </authorList>
    </citation>
    <scope>NUCLEOTIDE SEQUENCE [LARGE SCALE GENOMIC DNA]</scope>
    <source>
        <strain evidence="1 2">CAIM 600</strain>
    </source>
</reference>
<name>A0A4Q0YSU9_9GAMM</name>
<accession>A0A4Q0YSU9</accession>
<dbReference type="EMBL" id="PEIB01000027">
    <property type="protein sequence ID" value="RXJ72031.1"/>
    <property type="molecule type" value="Genomic_DNA"/>
</dbReference>